<dbReference type="OrthoDB" id="9806903at2"/>
<reference evidence="6" key="4">
    <citation type="submission" date="2020-10" db="EMBL/GenBank/DDBJ databases">
        <authorList>
            <person name="Bassil N.M."/>
            <person name="Lloyd J.R."/>
        </authorList>
    </citation>
    <scope>NUCLEOTIDE SEQUENCE</scope>
    <source>
        <strain evidence="6">NB2006</strain>
    </source>
</reference>
<dbReference type="AlphaFoldDB" id="A0A1S2MEN7"/>
<reference evidence="5 7" key="1">
    <citation type="submission" date="2016-10" db="EMBL/GenBank/DDBJ databases">
        <title>Draft genome sequences of four alkaliphilic bacteria belonging to the Anaerobacillus genus.</title>
        <authorList>
            <person name="Bassil N.M."/>
            <person name="Lloyd J.R."/>
        </authorList>
    </citation>
    <scope>NUCLEOTIDE SEQUENCE [LARGE SCALE GENOMIC DNA]</scope>
    <source>
        <strain evidence="5 7">NB2006</strain>
    </source>
</reference>
<evidence type="ECO:0000256" key="3">
    <source>
        <dbReference type="ARBA" id="ARBA00022840"/>
    </source>
</evidence>
<dbReference type="Gene3D" id="3.40.50.300">
    <property type="entry name" value="P-loop containing nucleotide triphosphate hydrolases"/>
    <property type="match status" value="1"/>
</dbReference>
<gene>
    <name evidence="6" type="ORF">AWH56_004590</name>
    <name evidence="5" type="ORF">AWH56_02390</name>
</gene>
<dbReference type="SMART" id="SM00382">
    <property type="entry name" value="AAA"/>
    <property type="match status" value="1"/>
</dbReference>
<name>A0A1S2MEN7_9BACI</name>
<dbReference type="SUPFAM" id="SSF52540">
    <property type="entry name" value="P-loop containing nucleoside triphosphate hydrolases"/>
    <property type="match status" value="1"/>
</dbReference>
<evidence type="ECO:0000313" key="6">
    <source>
        <dbReference type="EMBL" id="QOY36932.1"/>
    </source>
</evidence>
<feature type="domain" description="AAA+ ATPase" evidence="4">
    <location>
        <begin position="112"/>
        <end position="244"/>
    </location>
</feature>
<dbReference type="EMBL" id="LQXD01000004">
    <property type="protein sequence ID" value="OIJ23171.1"/>
    <property type="molecule type" value="Genomic_DNA"/>
</dbReference>
<dbReference type="CDD" id="cd19481">
    <property type="entry name" value="RecA-like_protease"/>
    <property type="match status" value="1"/>
</dbReference>
<comment type="similarity">
    <text evidence="1">Belongs to the AAA ATPase family.</text>
</comment>
<dbReference type="KEGG" id="aia:AWH56_004590"/>
<dbReference type="PANTHER" id="PTHR23073">
    <property type="entry name" value="26S PROTEASOME REGULATORY SUBUNIT"/>
    <property type="match status" value="1"/>
</dbReference>
<sequence length="320" mass="36889">MATIEQIKALIRAHFDSNEEKFKTVVLQIAAHEAKVGHTASAREIKEIIQNPKYLNKNKVVALNKGLDILEQKMTHVHLSDLIVSVEIEEKIKRVINEYHKKDLLRKNGLMNRSKLLLAGDPGTGKTMTASVIANELYLPLYVIQFDRLITKYMGETSAKLRQVFDQIKEVRGVYLFDEFDAIGSDRNLDNDVGEMRRILNSFLQNLEDDESYSIIIAATNNPSILDNALFRRFDDVMEYKNPDIEQITRLFKMKLHGKASNNIFTEDVYKEAKGLNHADIVKACEEAVKYSILEDQLITKNILLNYIKDRKNYYKYKEA</sequence>
<evidence type="ECO:0000313" key="5">
    <source>
        <dbReference type="EMBL" id="OIJ23171.1"/>
    </source>
</evidence>
<keyword evidence="7" id="KW-1185">Reference proteome</keyword>
<dbReference type="GO" id="GO:0016887">
    <property type="term" value="F:ATP hydrolysis activity"/>
    <property type="evidence" value="ECO:0007669"/>
    <property type="project" value="InterPro"/>
</dbReference>
<evidence type="ECO:0000259" key="4">
    <source>
        <dbReference type="SMART" id="SM00382"/>
    </source>
</evidence>
<dbReference type="InterPro" id="IPR003593">
    <property type="entry name" value="AAA+_ATPase"/>
</dbReference>
<dbReference type="Pfam" id="PF00004">
    <property type="entry name" value="AAA"/>
    <property type="match status" value="1"/>
</dbReference>
<reference evidence="6 7" key="3">
    <citation type="journal article" date="2019" name="Int. J. Syst. Evol. Microbiol.">
        <title>Anaerobacillus isosaccharinicus sp. nov., an alkaliphilic bacterium which degrades isosaccharinic acid.</title>
        <authorList>
            <person name="Bassil N.M."/>
            <person name="Lloyd J.R."/>
        </authorList>
    </citation>
    <scope>NUCLEOTIDE SEQUENCE [LARGE SCALE GENOMIC DNA]</scope>
    <source>
        <strain evidence="6 7">NB2006</strain>
    </source>
</reference>
<dbReference type="Proteomes" id="UP000180175">
    <property type="component" value="Chromosome"/>
</dbReference>
<reference evidence="6 7" key="2">
    <citation type="journal article" date="2017" name="Genome Announc.">
        <title>Draft Genome Sequences of Four Alkaliphilic Bacteria Belonging to the Anaerobacillus Genus.</title>
        <authorList>
            <person name="Bassil N.M."/>
            <person name="Lloyd J.R."/>
        </authorList>
    </citation>
    <scope>NUCLEOTIDE SEQUENCE [LARGE SCALE GENOMIC DNA]</scope>
    <source>
        <strain evidence="6 7">NB2006</strain>
    </source>
</reference>
<dbReference type="EMBL" id="CP063356">
    <property type="protein sequence ID" value="QOY36932.1"/>
    <property type="molecule type" value="Genomic_DNA"/>
</dbReference>
<dbReference type="RefSeq" id="WP_071315662.1">
    <property type="nucleotide sequence ID" value="NZ_CP063356.2"/>
</dbReference>
<dbReference type="GO" id="GO:0005524">
    <property type="term" value="F:ATP binding"/>
    <property type="evidence" value="ECO:0007669"/>
    <property type="project" value="UniProtKB-KW"/>
</dbReference>
<organism evidence="5 7">
    <name type="scientific">Anaerobacillus isosaccharinicus</name>
    <dbReference type="NCBI Taxonomy" id="1532552"/>
    <lineage>
        <taxon>Bacteria</taxon>
        <taxon>Bacillati</taxon>
        <taxon>Bacillota</taxon>
        <taxon>Bacilli</taxon>
        <taxon>Bacillales</taxon>
        <taxon>Bacillaceae</taxon>
        <taxon>Anaerobacillus</taxon>
    </lineage>
</organism>
<dbReference type="InterPro" id="IPR050221">
    <property type="entry name" value="26S_Proteasome_ATPase"/>
</dbReference>
<evidence type="ECO:0000256" key="1">
    <source>
        <dbReference type="ARBA" id="ARBA00006914"/>
    </source>
</evidence>
<evidence type="ECO:0000313" key="7">
    <source>
        <dbReference type="Proteomes" id="UP000180175"/>
    </source>
</evidence>
<proteinExistence type="inferred from homology"/>
<dbReference type="InterPro" id="IPR003959">
    <property type="entry name" value="ATPase_AAA_core"/>
</dbReference>
<keyword evidence="2" id="KW-0547">Nucleotide-binding</keyword>
<dbReference type="InterPro" id="IPR027417">
    <property type="entry name" value="P-loop_NTPase"/>
</dbReference>
<protein>
    <submittedName>
        <fullName evidence="6">ATP-binding protein</fullName>
    </submittedName>
    <submittedName>
        <fullName evidence="5">ATPase</fullName>
    </submittedName>
</protein>
<keyword evidence="3 6" id="KW-0067">ATP-binding</keyword>
<accession>A0A1S2MEN7</accession>
<evidence type="ECO:0000256" key="2">
    <source>
        <dbReference type="ARBA" id="ARBA00022741"/>
    </source>
</evidence>